<dbReference type="InterPro" id="IPR011048">
    <property type="entry name" value="Haem_d1_sf"/>
</dbReference>
<dbReference type="Pfam" id="PF10282">
    <property type="entry name" value="Lactonase"/>
    <property type="match status" value="1"/>
</dbReference>
<dbReference type="InterPro" id="IPR015943">
    <property type="entry name" value="WD40/YVTN_repeat-like_dom_sf"/>
</dbReference>
<comment type="caution">
    <text evidence="2">The sequence shown here is derived from an EMBL/GenBank/DDBJ whole genome shotgun (WGS) entry which is preliminary data.</text>
</comment>
<accession>A0ABT2T3A6</accession>
<reference evidence="2 3" key="1">
    <citation type="journal article" date="2021" name="ISME Commun">
        <title>Automated analysis of genomic sequences facilitates high-throughput and comprehensive description of bacteria.</title>
        <authorList>
            <person name="Hitch T.C.A."/>
        </authorList>
    </citation>
    <scope>NUCLEOTIDE SEQUENCE [LARGE SCALE GENOMIC DNA]</scope>
    <source>
        <strain evidence="2 3">Sanger_18</strain>
    </source>
</reference>
<dbReference type="EMBL" id="JAOQKJ010000007">
    <property type="protein sequence ID" value="MCU6744738.1"/>
    <property type="molecule type" value="Genomic_DNA"/>
</dbReference>
<evidence type="ECO:0000313" key="3">
    <source>
        <dbReference type="Proteomes" id="UP001652432"/>
    </source>
</evidence>
<evidence type="ECO:0000256" key="1">
    <source>
        <dbReference type="ARBA" id="ARBA00005564"/>
    </source>
</evidence>
<proteinExistence type="inferred from homology"/>
<dbReference type="PANTHER" id="PTHR30344">
    <property type="entry name" value="6-PHOSPHOGLUCONOLACTONASE-RELATED"/>
    <property type="match status" value="1"/>
</dbReference>
<keyword evidence="3" id="KW-1185">Reference proteome</keyword>
<dbReference type="Proteomes" id="UP001652432">
    <property type="component" value="Unassembled WGS sequence"/>
</dbReference>
<dbReference type="SUPFAM" id="SSF51004">
    <property type="entry name" value="C-terminal (heme d1) domain of cytochrome cd1-nitrite reductase"/>
    <property type="match status" value="1"/>
</dbReference>
<protein>
    <submittedName>
        <fullName evidence="2">Beta-propeller fold lactonase family protein</fullName>
    </submittedName>
</protein>
<dbReference type="InterPro" id="IPR019405">
    <property type="entry name" value="Lactonase_7-beta_prop"/>
</dbReference>
<sequence length="349" mass="38912">MLTAFVGTNSLRGSQGIYTLAIDEHTADMKIVRTIPAENSSYLCIDKDEKHLYATIESNSFHGIDGGGVSAYQIDEDGNLTFINEQPTYGKLPCYVDVESDYLYVSNYGEGTLVCYPLEQDGSIGGCERKISHLPSAQKVPHVHCSEITPDGEYICVLDCGIDAVAFYNAKGEHRYDLEYAFGTKDGSGPRHVCFSDDGNLAYIICETNSDINVYKYKKTAPGKMILIQQINTLPDDYLGWSVTSALRYSRDRSMMFASNRGDNSITCFRVDPQTGMLIKTSVVKMPGSFPRDFNLTPDGKFLIVGIQHDDKILAYEIDYQNGTLHYTGKQCDVPSPCCIIFHNDYQRK</sequence>
<dbReference type="RefSeq" id="WP_262574830.1">
    <property type="nucleotide sequence ID" value="NZ_JAOQKJ010000007.1"/>
</dbReference>
<comment type="similarity">
    <text evidence="1">Belongs to the cycloisomerase 2 family.</text>
</comment>
<dbReference type="InterPro" id="IPR050282">
    <property type="entry name" value="Cycloisomerase_2"/>
</dbReference>
<gene>
    <name evidence="2" type="ORF">OCV77_09545</name>
</gene>
<evidence type="ECO:0000313" key="2">
    <source>
        <dbReference type="EMBL" id="MCU6744738.1"/>
    </source>
</evidence>
<name>A0ABT2T3A6_9FIRM</name>
<organism evidence="2 3">
    <name type="scientific">Suilimivivens aceti</name>
    <dbReference type="NCBI Taxonomy" id="2981774"/>
    <lineage>
        <taxon>Bacteria</taxon>
        <taxon>Bacillati</taxon>
        <taxon>Bacillota</taxon>
        <taxon>Clostridia</taxon>
        <taxon>Lachnospirales</taxon>
        <taxon>Lachnospiraceae</taxon>
        <taxon>Suilimivivens</taxon>
    </lineage>
</organism>
<dbReference type="Gene3D" id="2.130.10.10">
    <property type="entry name" value="YVTN repeat-like/Quinoprotein amine dehydrogenase"/>
    <property type="match status" value="1"/>
</dbReference>
<dbReference type="PANTHER" id="PTHR30344:SF1">
    <property type="entry name" value="6-PHOSPHOGLUCONOLACTONASE"/>
    <property type="match status" value="1"/>
</dbReference>